<evidence type="ECO:0000313" key="10">
    <source>
        <dbReference type="Proteomes" id="UP000886523"/>
    </source>
</evidence>
<comment type="similarity">
    <text evidence="2">Belongs to the SYF2 family.</text>
</comment>
<organism evidence="9 10">
    <name type="scientific">Hydnum rufescens UP504</name>
    <dbReference type="NCBI Taxonomy" id="1448309"/>
    <lineage>
        <taxon>Eukaryota</taxon>
        <taxon>Fungi</taxon>
        <taxon>Dikarya</taxon>
        <taxon>Basidiomycota</taxon>
        <taxon>Agaricomycotina</taxon>
        <taxon>Agaricomycetes</taxon>
        <taxon>Cantharellales</taxon>
        <taxon>Hydnaceae</taxon>
        <taxon>Hydnum</taxon>
    </lineage>
</organism>
<proteinExistence type="inferred from homology"/>
<dbReference type="Pfam" id="PF08231">
    <property type="entry name" value="SYF2"/>
    <property type="match status" value="1"/>
</dbReference>
<evidence type="ECO:0000256" key="3">
    <source>
        <dbReference type="ARBA" id="ARBA00013557"/>
    </source>
</evidence>
<name>A0A9P6DUE2_9AGAM</name>
<keyword evidence="8" id="KW-0539">Nucleus</keyword>
<evidence type="ECO:0000256" key="7">
    <source>
        <dbReference type="ARBA" id="ARBA00023187"/>
    </source>
</evidence>
<evidence type="ECO:0000256" key="4">
    <source>
        <dbReference type="ARBA" id="ARBA00014745"/>
    </source>
</evidence>
<dbReference type="InterPro" id="IPR013260">
    <property type="entry name" value="mRNA_splic_SYF2"/>
</dbReference>
<dbReference type="GO" id="GO:0005681">
    <property type="term" value="C:spliceosomal complex"/>
    <property type="evidence" value="ECO:0007669"/>
    <property type="project" value="UniProtKB-KW"/>
</dbReference>
<dbReference type="GO" id="GO:0008380">
    <property type="term" value="P:RNA splicing"/>
    <property type="evidence" value="ECO:0007669"/>
    <property type="project" value="UniProtKB-KW"/>
</dbReference>
<gene>
    <name evidence="9" type="ORF">BS47DRAFT_1363792</name>
</gene>
<evidence type="ECO:0000256" key="1">
    <source>
        <dbReference type="ARBA" id="ARBA00004123"/>
    </source>
</evidence>
<evidence type="ECO:0000256" key="5">
    <source>
        <dbReference type="ARBA" id="ARBA00022664"/>
    </source>
</evidence>
<evidence type="ECO:0000313" key="9">
    <source>
        <dbReference type="EMBL" id="KAF9511553.1"/>
    </source>
</evidence>
<protein>
    <recommendedName>
        <fullName evidence="4">Pre-mRNA-splicing factor SYF2</fullName>
    </recommendedName>
    <alternativeName>
        <fullName evidence="3">Pre-mRNA-splicing factor syf2</fullName>
    </alternativeName>
</protein>
<sequence length="474" mass="53095">MDTSGIVDMKKGERIDGKEEEMEDGVYNRGENCGERMDCHLSFLSHLWFLGIRRSHIIHVILIESGSGEMPEFPWSCTFHVAKGAYQFAEGLLRKTPGLLILKSPARFPPHYFWMGGSARCTAQANCVDLIEEHQHQKTTAQDLAQLEKQWHLAATLHDKTKTCINKPGNSCARDLMRMKEISPMHNEVFNKKITRYYDVYTKEIRDGFEWGTALVAQQIDDEFSTLLGQGAGPSNPELPEFSPMMTGKVKMRVTVKINLWSMCTQTFYDKDCPVVEEVIEESASISFCFFKSLGDHFSQLWSIDLNNRANTVKTIHGATTGSGTFEAIRKLFSLDTCSLKECVTARKQELLVQKCWELAKVLDKHDDLVTKMDASSVLEAGKWTVVMSQFHDKYDLAANNLPSLPLQGRAASETNTGSSIASTVDASSTGIESTGGIFTILIEAEHRRTHLNEGQQPAQLWGIDFGAAWHPSD</sequence>
<keyword evidence="10" id="KW-1185">Reference proteome</keyword>
<dbReference type="AlphaFoldDB" id="A0A9P6DUE2"/>
<comment type="caution">
    <text evidence="9">The sequence shown here is derived from an EMBL/GenBank/DDBJ whole genome shotgun (WGS) entry which is preliminary data.</text>
</comment>
<keyword evidence="6" id="KW-0747">Spliceosome</keyword>
<accession>A0A9P6DUE2</accession>
<comment type="subcellular location">
    <subcellularLocation>
        <location evidence="1">Nucleus</location>
    </subcellularLocation>
</comment>
<evidence type="ECO:0000256" key="6">
    <source>
        <dbReference type="ARBA" id="ARBA00022728"/>
    </source>
</evidence>
<dbReference type="GO" id="GO:0006397">
    <property type="term" value="P:mRNA processing"/>
    <property type="evidence" value="ECO:0007669"/>
    <property type="project" value="UniProtKB-KW"/>
</dbReference>
<dbReference type="OrthoDB" id="199717at2759"/>
<evidence type="ECO:0000256" key="8">
    <source>
        <dbReference type="ARBA" id="ARBA00023242"/>
    </source>
</evidence>
<dbReference type="Proteomes" id="UP000886523">
    <property type="component" value="Unassembled WGS sequence"/>
</dbReference>
<reference evidence="9" key="1">
    <citation type="journal article" date="2020" name="Nat. Commun.">
        <title>Large-scale genome sequencing of mycorrhizal fungi provides insights into the early evolution of symbiotic traits.</title>
        <authorList>
            <person name="Miyauchi S."/>
            <person name="Kiss E."/>
            <person name="Kuo A."/>
            <person name="Drula E."/>
            <person name="Kohler A."/>
            <person name="Sanchez-Garcia M."/>
            <person name="Morin E."/>
            <person name="Andreopoulos B."/>
            <person name="Barry K.W."/>
            <person name="Bonito G."/>
            <person name="Buee M."/>
            <person name="Carver A."/>
            <person name="Chen C."/>
            <person name="Cichocki N."/>
            <person name="Clum A."/>
            <person name="Culley D."/>
            <person name="Crous P.W."/>
            <person name="Fauchery L."/>
            <person name="Girlanda M."/>
            <person name="Hayes R.D."/>
            <person name="Keri Z."/>
            <person name="LaButti K."/>
            <person name="Lipzen A."/>
            <person name="Lombard V."/>
            <person name="Magnuson J."/>
            <person name="Maillard F."/>
            <person name="Murat C."/>
            <person name="Nolan M."/>
            <person name="Ohm R.A."/>
            <person name="Pangilinan J."/>
            <person name="Pereira M.F."/>
            <person name="Perotto S."/>
            <person name="Peter M."/>
            <person name="Pfister S."/>
            <person name="Riley R."/>
            <person name="Sitrit Y."/>
            <person name="Stielow J.B."/>
            <person name="Szollosi G."/>
            <person name="Zifcakova L."/>
            <person name="Stursova M."/>
            <person name="Spatafora J.W."/>
            <person name="Tedersoo L."/>
            <person name="Vaario L.M."/>
            <person name="Yamada A."/>
            <person name="Yan M."/>
            <person name="Wang P."/>
            <person name="Xu J."/>
            <person name="Bruns T."/>
            <person name="Baldrian P."/>
            <person name="Vilgalys R."/>
            <person name="Dunand C."/>
            <person name="Henrissat B."/>
            <person name="Grigoriev I.V."/>
            <person name="Hibbett D."/>
            <person name="Nagy L.G."/>
            <person name="Martin F.M."/>
        </authorList>
    </citation>
    <scope>NUCLEOTIDE SEQUENCE</scope>
    <source>
        <strain evidence="9">UP504</strain>
    </source>
</reference>
<keyword evidence="7" id="KW-0508">mRNA splicing</keyword>
<keyword evidence="5" id="KW-0507">mRNA processing</keyword>
<evidence type="ECO:0000256" key="2">
    <source>
        <dbReference type="ARBA" id="ARBA00010028"/>
    </source>
</evidence>
<dbReference type="EMBL" id="MU128999">
    <property type="protein sequence ID" value="KAF9511553.1"/>
    <property type="molecule type" value="Genomic_DNA"/>
</dbReference>